<evidence type="ECO:0000259" key="4">
    <source>
        <dbReference type="Pfam" id="PF00501"/>
    </source>
</evidence>
<organism evidence="6 7">
    <name type="scientific">Pseudonocardia xishanensis</name>
    <dbReference type="NCBI Taxonomy" id="630995"/>
    <lineage>
        <taxon>Bacteria</taxon>
        <taxon>Bacillati</taxon>
        <taxon>Actinomycetota</taxon>
        <taxon>Actinomycetes</taxon>
        <taxon>Pseudonocardiales</taxon>
        <taxon>Pseudonocardiaceae</taxon>
        <taxon>Pseudonocardia</taxon>
    </lineage>
</organism>
<keyword evidence="7" id="KW-1185">Reference proteome</keyword>
<dbReference type="InterPro" id="IPR025110">
    <property type="entry name" value="AMP-bd_C"/>
</dbReference>
<dbReference type="Pfam" id="PF00501">
    <property type="entry name" value="AMP-binding"/>
    <property type="match status" value="1"/>
</dbReference>
<proteinExistence type="inferred from homology"/>
<dbReference type="Gene3D" id="3.40.50.12780">
    <property type="entry name" value="N-terminal domain of ligase-like"/>
    <property type="match status" value="1"/>
</dbReference>
<evidence type="ECO:0000256" key="1">
    <source>
        <dbReference type="ARBA" id="ARBA00006432"/>
    </source>
</evidence>
<dbReference type="PANTHER" id="PTHR43201:SF5">
    <property type="entry name" value="MEDIUM-CHAIN ACYL-COA LIGASE ACSF2, MITOCHONDRIAL"/>
    <property type="match status" value="1"/>
</dbReference>
<keyword evidence="2" id="KW-0436">Ligase</keyword>
<evidence type="ECO:0000256" key="3">
    <source>
        <dbReference type="SAM" id="MobiDB-lite"/>
    </source>
</evidence>
<reference evidence="7" key="1">
    <citation type="journal article" date="2019" name="Int. J. Syst. Evol. Microbiol.">
        <title>The Global Catalogue of Microorganisms (GCM) 10K type strain sequencing project: providing services to taxonomists for standard genome sequencing and annotation.</title>
        <authorList>
            <consortium name="The Broad Institute Genomics Platform"/>
            <consortium name="The Broad Institute Genome Sequencing Center for Infectious Disease"/>
            <person name="Wu L."/>
            <person name="Ma J."/>
        </authorList>
    </citation>
    <scope>NUCLEOTIDE SEQUENCE [LARGE SCALE GENOMIC DNA]</scope>
    <source>
        <strain evidence="7">JCM 17906</strain>
    </source>
</reference>
<dbReference type="EMBL" id="BAABGT010000002">
    <property type="protein sequence ID" value="GAA4535109.1"/>
    <property type="molecule type" value="Genomic_DNA"/>
</dbReference>
<accession>A0ABP8RCT7</accession>
<gene>
    <name evidence="6" type="ORF">GCM10023175_00210</name>
</gene>
<dbReference type="PANTHER" id="PTHR43201">
    <property type="entry name" value="ACYL-COA SYNTHETASE"/>
    <property type="match status" value="1"/>
</dbReference>
<protein>
    <submittedName>
        <fullName evidence="6">Class I adenylate-forming enzyme family protein</fullName>
    </submittedName>
</protein>
<evidence type="ECO:0000259" key="5">
    <source>
        <dbReference type="Pfam" id="PF13193"/>
    </source>
</evidence>
<evidence type="ECO:0000256" key="2">
    <source>
        <dbReference type="ARBA" id="ARBA00022598"/>
    </source>
</evidence>
<dbReference type="Proteomes" id="UP001501598">
    <property type="component" value="Unassembled WGS sequence"/>
</dbReference>
<comment type="caution">
    <text evidence="6">The sequence shown here is derived from an EMBL/GenBank/DDBJ whole genome shotgun (WGS) entry which is preliminary data.</text>
</comment>
<feature type="domain" description="AMP-dependent synthetase/ligase" evidence="4">
    <location>
        <begin position="34"/>
        <end position="421"/>
    </location>
</feature>
<evidence type="ECO:0000313" key="6">
    <source>
        <dbReference type="EMBL" id="GAA4535109.1"/>
    </source>
</evidence>
<feature type="domain" description="AMP-binding enzyme C-terminal" evidence="5">
    <location>
        <begin position="472"/>
        <end position="537"/>
    </location>
</feature>
<dbReference type="RefSeq" id="WP_345411383.1">
    <property type="nucleotide sequence ID" value="NZ_BAABGT010000002.1"/>
</dbReference>
<sequence length="563" mass="59391">MSQLEEPMSPSAGPARGTSPGWPEVTTIGGLLVRAAAAAPDRAAIVFPDRRVTYAELLDRARTMARGLVGLGLGRGDHVGLLATNGVEFVEALFGISLIGGVIVPLNARHRADELGYIVSHGDLAAVLTTAAPGQYTDFAELLRGGLPGLADAPDAAGLALDSAPALRAAVLLSGEQAPGFLPRSRFDEIAAATPPAAVDALAARVRVRDTGVILFTSGTTANPKGCMLSHEAMTRGPVERARYRLGTGDADVSWSAGPLFHVATLGPFLGSVGTAGTFLSDSHFDPGRALDLLTREGVTVAFPWFPAVMQPVLDHPDFDPAALPALRSLFLIGPSVLLERVQAAFPGCELVAACGMTETAGIYAISGPDDSQELRATAQGAACPGIEIRIIDMFTGEDLADSGVPGEILVRGYNVMEGYYKDPEKTAETLDGQGWLHTGDLYSWTPEGHVAFHGRLKDMLKVGGENVAAVEIESFLARHPAVEWAEVIGVPDPRLDEVPVAFVELKAGQAATAEDLIAFCRGRIARFKIPREIHFLGPGEWPMSATKINKRGLRALLDSQTH</sequence>
<dbReference type="InterPro" id="IPR042099">
    <property type="entry name" value="ANL_N_sf"/>
</dbReference>
<evidence type="ECO:0000313" key="7">
    <source>
        <dbReference type="Proteomes" id="UP001501598"/>
    </source>
</evidence>
<dbReference type="InterPro" id="IPR045851">
    <property type="entry name" value="AMP-bd_C_sf"/>
</dbReference>
<dbReference type="SUPFAM" id="SSF56801">
    <property type="entry name" value="Acetyl-CoA synthetase-like"/>
    <property type="match status" value="1"/>
</dbReference>
<dbReference type="InterPro" id="IPR000873">
    <property type="entry name" value="AMP-dep_synth/lig_dom"/>
</dbReference>
<comment type="similarity">
    <text evidence="1">Belongs to the ATP-dependent AMP-binding enzyme family.</text>
</comment>
<feature type="region of interest" description="Disordered" evidence="3">
    <location>
        <begin position="1"/>
        <end position="21"/>
    </location>
</feature>
<name>A0ABP8RCT7_9PSEU</name>
<dbReference type="Pfam" id="PF13193">
    <property type="entry name" value="AMP-binding_C"/>
    <property type="match status" value="1"/>
</dbReference>
<dbReference type="Gene3D" id="3.30.300.30">
    <property type="match status" value="1"/>
</dbReference>